<organism evidence="2 3">
    <name type="scientific">Actinomadura rubrobrunea</name>
    <dbReference type="NCBI Taxonomy" id="115335"/>
    <lineage>
        <taxon>Bacteria</taxon>
        <taxon>Bacillati</taxon>
        <taxon>Actinomycetota</taxon>
        <taxon>Actinomycetes</taxon>
        <taxon>Streptosporangiales</taxon>
        <taxon>Thermomonosporaceae</taxon>
        <taxon>Actinomadura</taxon>
    </lineage>
</organism>
<evidence type="ECO:0000313" key="2">
    <source>
        <dbReference type="EMBL" id="GLW62590.1"/>
    </source>
</evidence>
<reference evidence="2" key="1">
    <citation type="submission" date="2023-02" db="EMBL/GenBank/DDBJ databases">
        <title>Actinomadura rubrobrunea NBRC 14622.</title>
        <authorList>
            <person name="Ichikawa N."/>
            <person name="Sato H."/>
            <person name="Tonouchi N."/>
        </authorList>
    </citation>
    <scope>NUCLEOTIDE SEQUENCE</scope>
    <source>
        <strain evidence="2">NBRC 14622</strain>
    </source>
</reference>
<feature type="region of interest" description="Disordered" evidence="1">
    <location>
        <begin position="1"/>
        <end position="45"/>
    </location>
</feature>
<name>A0A9W6PQE0_9ACTN</name>
<evidence type="ECO:0000313" key="3">
    <source>
        <dbReference type="Proteomes" id="UP001165124"/>
    </source>
</evidence>
<comment type="caution">
    <text evidence="2">The sequence shown here is derived from an EMBL/GenBank/DDBJ whole genome shotgun (WGS) entry which is preliminary data.</text>
</comment>
<gene>
    <name evidence="2" type="ORF">Arub01_08340</name>
</gene>
<dbReference type="AlphaFoldDB" id="A0A9W6PQE0"/>
<proteinExistence type="predicted"/>
<accession>A0A9W6PQE0</accession>
<keyword evidence="3" id="KW-1185">Reference proteome</keyword>
<dbReference type="EMBL" id="BSRZ01000001">
    <property type="protein sequence ID" value="GLW62590.1"/>
    <property type="molecule type" value="Genomic_DNA"/>
</dbReference>
<protein>
    <submittedName>
        <fullName evidence="2">Uncharacterized protein</fullName>
    </submittedName>
</protein>
<evidence type="ECO:0000256" key="1">
    <source>
        <dbReference type="SAM" id="MobiDB-lite"/>
    </source>
</evidence>
<dbReference type="Proteomes" id="UP001165124">
    <property type="component" value="Unassembled WGS sequence"/>
</dbReference>
<sequence length="99" mass="10649">MRPYPDLSVNDMPQRPTGRLASITTRSAQRGPTDGKPARRGRGIRLAGPARVRVRPGGGLPWGDLANAERRRRLSGGRVAVDGRSCRRLPPDLGPSGSE</sequence>